<dbReference type="AlphaFoldDB" id="A0A0N5B6L5"/>
<dbReference type="EC" id="2.7.11.1" evidence="2"/>
<dbReference type="PRINTS" id="PR00109">
    <property type="entry name" value="TYRKINASE"/>
</dbReference>
<dbReference type="STRING" id="174720.A0A0N5B6L5"/>
<dbReference type="InterPro" id="IPR011009">
    <property type="entry name" value="Kinase-like_dom_sf"/>
</dbReference>
<feature type="domain" description="Protein kinase" evidence="11">
    <location>
        <begin position="181"/>
        <end position="432"/>
    </location>
</feature>
<dbReference type="FunFam" id="1.10.510.10:FF:000571">
    <property type="entry name" value="Maternal embryonic leucine zipper kinase"/>
    <property type="match status" value="1"/>
</dbReference>
<dbReference type="PANTHER" id="PTHR24346:SF49">
    <property type="entry name" value="NIM1 SERINE_THREONINE PROTEIN KINASE"/>
    <property type="match status" value="1"/>
</dbReference>
<dbReference type="PROSITE" id="PS00107">
    <property type="entry name" value="PROTEIN_KINASE_ATP"/>
    <property type="match status" value="1"/>
</dbReference>
<dbReference type="PROSITE" id="PS50011">
    <property type="entry name" value="PROTEIN_KINASE_DOM"/>
    <property type="match status" value="1"/>
</dbReference>
<name>A0A0N5B6L5_STREA</name>
<evidence type="ECO:0000256" key="1">
    <source>
        <dbReference type="ARBA" id="ARBA00001946"/>
    </source>
</evidence>
<dbReference type="GO" id="GO:0050321">
    <property type="term" value="F:tau-protein kinase activity"/>
    <property type="evidence" value="ECO:0007669"/>
    <property type="project" value="TreeGrafter"/>
</dbReference>
<evidence type="ECO:0000313" key="12">
    <source>
        <dbReference type="Proteomes" id="UP000046392"/>
    </source>
</evidence>
<dbReference type="InterPro" id="IPR008271">
    <property type="entry name" value="Ser/Thr_kinase_AS"/>
</dbReference>
<keyword evidence="6" id="KW-0418">Kinase</keyword>
<dbReference type="SUPFAM" id="SSF56112">
    <property type="entry name" value="Protein kinase-like (PK-like)"/>
    <property type="match status" value="1"/>
</dbReference>
<organism evidence="12 13">
    <name type="scientific">Strongyloides papillosus</name>
    <name type="common">Intestinal threadworm</name>
    <dbReference type="NCBI Taxonomy" id="174720"/>
    <lineage>
        <taxon>Eukaryota</taxon>
        <taxon>Metazoa</taxon>
        <taxon>Ecdysozoa</taxon>
        <taxon>Nematoda</taxon>
        <taxon>Chromadorea</taxon>
        <taxon>Rhabditida</taxon>
        <taxon>Tylenchina</taxon>
        <taxon>Panagrolaimomorpha</taxon>
        <taxon>Strongyloidoidea</taxon>
        <taxon>Strongyloididae</taxon>
        <taxon>Strongyloides</taxon>
    </lineage>
</organism>
<evidence type="ECO:0000256" key="7">
    <source>
        <dbReference type="ARBA" id="ARBA00022840"/>
    </source>
</evidence>
<dbReference type="InterPro" id="IPR001245">
    <property type="entry name" value="Ser-Thr/Tyr_kinase_cat_dom"/>
</dbReference>
<dbReference type="GO" id="GO:0006950">
    <property type="term" value="P:response to stress"/>
    <property type="evidence" value="ECO:0007669"/>
    <property type="project" value="UniProtKB-ARBA"/>
</dbReference>
<evidence type="ECO:0000256" key="9">
    <source>
        <dbReference type="ARBA" id="ARBA00048679"/>
    </source>
</evidence>
<proteinExistence type="predicted"/>
<comment type="catalytic activity">
    <reaction evidence="9">
        <text>L-seryl-[protein] + ATP = O-phospho-L-seryl-[protein] + ADP + H(+)</text>
        <dbReference type="Rhea" id="RHEA:17989"/>
        <dbReference type="Rhea" id="RHEA-COMP:9863"/>
        <dbReference type="Rhea" id="RHEA-COMP:11604"/>
        <dbReference type="ChEBI" id="CHEBI:15378"/>
        <dbReference type="ChEBI" id="CHEBI:29999"/>
        <dbReference type="ChEBI" id="CHEBI:30616"/>
        <dbReference type="ChEBI" id="CHEBI:83421"/>
        <dbReference type="ChEBI" id="CHEBI:456216"/>
        <dbReference type="EC" id="2.7.11.1"/>
    </reaction>
</comment>
<dbReference type="Proteomes" id="UP000046392">
    <property type="component" value="Unplaced"/>
</dbReference>
<dbReference type="InterPro" id="IPR017441">
    <property type="entry name" value="Protein_kinase_ATP_BS"/>
</dbReference>
<dbReference type="WBParaSite" id="SPAL_0000170300.1">
    <property type="protein sequence ID" value="SPAL_0000170300.1"/>
    <property type="gene ID" value="SPAL_0000170300"/>
</dbReference>
<dbReference type="PANTHER" id="PTHR24346">
    <property type="entry name" value="MAP/MICROTUBULE AFFINITY-REGULATING KINASE"/>
    <property type="match status" value="1"/>
</dbReference>
<comment type="catalytic activity">
    <reaction evidence="8">
        <text>L-threonyl-[protein] + ATP = O-phospho-L-threonyl-[protein] + ADP + H(+)</text>
        <dbReference type="Rhea" id="RHEA:46608"/>
        <dbReference type="Rhea" id="RHEA-COMP:11060"/>
        <dbReference type="Rhea" id="RHEA-COMP:11605"/>
        <dbReference type="ChEBI" id="CHEBI:15378"/>
        <dbReference type="ChEBI" id="CHEBI:30013"/>
        <dbReference type="ChEBI" id="CHEBI:30616"/>
        <dbReference type="ChEBI" id="CHEBI:61977"/>
        <dbReference type="ChEBI" id="CHEBI:456216"/>
        <dbReference type="EC" id="2.7.11.1"/>
    </reaction>
</comment>
<dbReference type="FunFam" id="3.30.200.20:FF:000003">
    <property type="entry name" value="Non-specific serine/threonine protein kinase"/>
    <property type="match status" value="1"/>
</dbReference>
<keyword evidence="7 10" id="KW-0067">ATP-binding</keyword>
<dbReference type="Pfam" id="PF00069">
    <property type="entry name" value="Pkinase"/>
    <property type="match status" value="1"/>
</dbReference>
<sequence length="538" mass="61257">MSPTYAKTQEINGSYSNKPVPLISFENTETLSNRNKFTTNANIGLPADMTTSTVNGPIIPRALKSQNSSVRICPNSERRQLERRNTQYDKFVNESSKKNNIDFSVNCTPMRTTRGYNNHNISPSSMNTSSSTSDYKFQSFYDTSKRFERADLTHASRISLLSDKTDSISQLMNDSVLMGQYSIIKTLGYGNFASVKLAEHCVTKVQVAIKIIKKADLNEESMCKMRKEIEVLKKIRHPNIVELYQVIENDKKICLVMEYCPGGELFDYLGKVKRFSDNEARKKFRQIVSAVQYLHHNGIVHRDLKAENILLDDEGNIKVADFGFADFCHEGCLMDQFCGSPPYAAPELFQGIKYIGFKVDIWSLGVILFALLTGGYPFHADDLGALKKRVISGRYNVPYYVSVSCVQLLRKILILDPLKRATIDNIGESKWLNEGPSKYEPYIERKEEMFDEKRMITMLNLGYSQSDISVSVLQKLHNSVYALYTLLGKPTSMINVEEEFNKYSPSSDKQSAQFNKSKDLNLYFDKLNVFCQYKESSV</sequence>
<dbReference type="GO" id="GO:0005737">
    <property type="term" value="C:cytoplasm"/>
    <property type="evidence" value="ECO:0007669"/>
    <property type="project" value="TreeGrafter"/>
</dbReference>
<dbReference type="CDD" id="cd14003">
    <property type="entry name" value="STKc_AMPK-like"/>
    <property type="match status" value="1"/>
</dbReference>
<feature type="binding site" evidence="10">
    <location>
        <position position="214"/>
    </location>
    <ligand>
        <name>ATP</name>
        <dbReference type="ChEBI" id="CHEBI:30616"/>
    </ligand>
</feature>
<dbReference type="GO" id="GO:0000226">
    <property type="term" value="P:microtubule cytoskeleton organization"/>
    <property type="evidence" value="ECO:0007669"/>
    <property type="project" value="TreeGrafter"/>
</dbReference>
<evidence type="ECO:0000256" key="6">
    <source>
        <dbReference type="ARBA" id="ARBA00022777"/>
    </source>
</evidence>
<dbReference type="Gene3D" id="1.10.510.10">
    <property type="entry name" value="Transferase(Phosphotransferase) domain 1"/>
    <property type="match status" value="1"/>
</dbReference>
<evidence type="ECO:0000256" key="10">
    <source>
        <dbReference type="PROSITE-ProRule" id="PRU10141"/>
    </source>
</evidence>
<evidence type="ECO:0000256" key="2">
    <source>
        <dbReference type="ARBA" id="ARBA00012513"/>
    </source>
</evidence>
<evidence type="ECO:0000256" key="3">
    <source>
        <dbReference type="ARBA" id="ARBA00022527"/>
    </source>
</evidence>
<evidence type="ECO:0000256" key="8">
    <source>
        <dbReference type="ARBA" id="ARBA00047899"/>
    </source>
</evidence>
<evidence type="ECO:0000313" key="13">
    <source>
        <dbReference type="WBParaSite" id="SPAL_0000170300.1"/>
    </source>
</evidence>
<dbReference type="InterPro" id="IPR000719">
    <property type="entry name" value="Prot_kinase_dom"/>
</dbReference>
<evidence type="ECO:0000259" key="11">
    <source>
        <dbReference type="PROSITE" id="PS50011"/>
    </source>
</evidence>
<keyword evidence="3" id="KW-0723">Serine/threonine-protein kinase</keyword>
<evidence type="ECO:0000256" key="5">
    <source>
        <dbReference type="ARBA" id="ARBA00022741"/>
    </source>
</evidence>
<protein>
    <recommendedName>
        <fullName evidence="2">non-specific serine/threonine protein kinase</fullName>
        <ecNumber evidence="2">2.7.11.1</ecNumber>
    </recommendedName>
</protein>
<keyword evidence="5 10" id="KW-0547">Nucleotide-binding</keyword>
<dbReference type="PROSITE" id="PS00108">
    <property type="entry name" value="PROTEIN_KINASE_ST"/>
    <property type="match status" value="1"/>
</dbReference>
<dbReference type="GO" id="GO:0035556">
    <property type="term" value="P:intracellular signal transduction"/>
    <property type="evidence" value="ECO:0007669"/>
    <property type="project" value="TreeGrafter"/>
</dbReference>
<evidence type="ECO:0000256" key="4">
    <source>
        <dbReference type="ARBA" id="ARBA00022679"/>
    </source>
</evidence>
<reference evidence="13" key="1">
    <citation type="submission" date="2017-02" db="UniProtKB">
        <authorList>
            <consortium name="WormBaseParasite"/>
        </authorList>
    </citation>
    <scope>IDENTIFICATION</scope>
</reference>
<comment type="cofactor">
    <cofactor evidence="1">
        <name>Mg(2+)</name>
        <dbReference type="ChEBI" id="CHEBI:18420"/>
    </cofactor>
</comment>
<keyword evidence="4" id="KW-0808">Transferase</keyword>
<keyword evidence="12" id="KW-1185">Reference proteome</keyword>
<dbReference type="SMART" id="SM00220">
    <property type="entry name" value="S_TKc"/>
    <property type="match status" value="1"/>
</dbReference>
<accession>A0A0N5B6L5</accession>
<dbReference type="GO" id="GO:0005524">
    <property type="term" value="F:ATP binding"/>
    <property type="evidence" value="ECO:0007669"/>
    <property type="project" value="UniProtKB-UniRule"/>
</dbReference>